<feature type="domain" description="Peptidase U32 collagenase" evidence="1">
    <location>
        <begin position="331"/>
        <end position="440"/>
    </location>
</feature>
<dbReference type="EMBL" id="AP018694">
    <property type="protein sequence ID" value="BBE19527.1"/>
    <property type="molecule type" value="Genomic_DNA"/>
</dbReference>
<keyword evidence="3" id="KW-1185">Reference proteome</keyword>
<dbReference type="Pfam" id="PF12392">
    <property type="entry name" value="DUF3656"/>
    <property type="match status" value="1"/>
</dbReference>
<dbReference type="Pfam" id="PF01136">
    <property type="entry name" value="Peptidase_U32"/>
    <property type="match status" value="2"/>
</dbReference>
<dbReference type="InterPro" id="IPR020988">
    <property type="entry name" value="Pept_U32_collagenase"/>
</dbReference>
<name>A0A5K7SDK4_9BACT</name>
<dbReference type="PANTHER" id="PTHR30217">
    <property type="entry name" value="PEPTIDASE U32 FAMILY"/>
    <property type="match status" value="1"/>
</dbReference>
<accession>A0A5K7SDK4</accession>
<organism evidence="2 3">
    <name type="scientific">Aquipluma nitroreducens</name>
    <dbReference type="NCBI Taxonomy" id="2010828"/>
    <lineage>
        <taxon>Bacteria</taxon>
        <taxon>Pseudomonadati</taxon>
        <taxon>Bacteroidota</taxon>
        <taxon>Bacteroidia</taxon>
        <taxon>Marinilabiliales</taxon>
        <taxon>Prolixibacteraceae</taxon>
        <taxon>Aquipluma</taxon>
    </lineage>
</organism>
<dbReference type="PANTHER" id="PTHR30217:SF10">
    <property type="entry name" value="23S RRNA 5-HYDROXYCYTIDINE C2501 SYNTHASE"/>
    <property type="match status" value="1"/>
</dbReference>
<sequence>MELLAPGGDVDSIKAAILAGADAVYCGLDKFNARNRAANINFDDLQGILRLAHQHNCQVFLTLNIIFVDNEIPALIGLLNKLVNTSIDGVIVQDFGLFYLLSRFFKGLKIHASTQLTTHNEGQIRFLSKLNATRVNLSRELNLKEVKALTEVAHQNQMLTEVFVHGSYCVSFSGICYLSSVQGGNSGNRGRCSQPCRDRYVTTPAGEDYPLNLKDNSAWFDLHELDGAGVDSLKIEGRIKKYDYVYTVVSNWRKQLQCLSIHEELLTDNSALYKVFNRDFSNGFLTGTINKDMFIDNPRDHSIQRLSEVNDYTSDHKLEENQTGLYKEKEGIKTSVENKIKQLSIAKIPLVINISGESGSPLEVAVKTPGTSFLVLSEVNLANTGTEVLDYAMIFKRLKAINDTEYFIETLCLDNLKPDVYIPFKELTAIKKRLLFILNDSRETLDPIHVPTFRKQNREKLKSSLLVLISSPNDLHLCKETTGGLCFQLPDSFKNECAEFTDLFRKNENLIPWFPSVIIGDDYIAAVEFLEQVQPKLIVTNNTGIAYEAFQRGSNWIAGPYLNVTNSFSLLSLKENFNCSGAFISNEISQTQMRQLNKPDNFELYYSIYHPIVLMTSRQCLFHQVTGCGKDQIDATCISQCEKSATIINLKNDTIYLEKSKGNYHRIISETNFLNTEIVNDFSDLFSGFLVDLREMKNGNKTDVNKSGIIKQFENMLDGDLNSKAELLQMIQHTTNSQYKRGI</sequence>
<dbReference type="InterPro" id="IPR001539">
    <property type="entry name" value="Peptidase_U32"/>
</dbReference>
<reference evidence="2" key="1">
    <citation type="journal article" date="2020" name="Int. J. Syst. Evol. Microbiol.">
        <title>Aquipluma nitroreducens gen. nov. sp. nov., a novel facultatively anaerobic bacterium isolated from a freshwater lake.</title>
        <authorList>
            <person name="Watanabe M."/>
            <person name="Kojima H."/>
            <person name="Fukui M."/>
        </authorList>
    </citation>
    <scope>NUCLEOTIDE SEQUENCE</scope>
    <source>
        <strain evidence="2">MeG22</strain>
    </source>
</reference>
<evidence type="ECO:0000313" key="2">
    <source>
        <dbReference type="EMBL" id="BBE19527.1"/>
    </source>
</evidence>
<protein>
    <submittedName>
        <fullName evidence="2">Related to collagenase</fullName>
    </submittedName>
</protein>
<evidence type="ECO:0000313" key="3">
    <source>
        <dbReference type="Proteomes" id="UP001193389"/>
    </source>
</evidence>
<dbReference type="KEGG" id="anf:AQPE_3712"/>
<proteinExistence type="predicted"/>
<evidence type="ECO:0000259" key="1">
    <source>
        <dbReference type="Pfam" id="PF12392"/>
    </source>
</evidence>
<dbReference type="Proteomes" id="UP001193389">
    <property type="component" value="Chromosome"/>
</dbReference>
<gene>
    <name evidence="2" type="ORF">AQPE_3712</name>
</gene>
<dbReference type="InterPro" id="IPR051454">
    <property type="entry name" value="RNA/ubiquinone_mod_enzymes"/>
</dbReference>
<dbReference type="AlphaFoldDB" id="A0A5K7SDK4"/>